<sequence>MAKATRKDLTWFDINNYDFINDLTLVGLIKELEWRECLFNELANPDDSFDYENDIKFNRIFNGDANIEVLSDEECENLEFINSVQEQTPSLKNLYGELPALPCREGVHPITFTELSMYGFSAIDQGFFKRDEDYTYLKSSAMMASVTGNLEDCFSSSVLTSIDLDGATDDEIITNLAILLPLWRKQLDLPEQEHIAQKRIGVRTIQKLVSNRVLPILDLLLWGQVKSKEITNPMLSALVFSDDPKDTQAIKDSIKPFAVEAMSEKYTRLLRLYANKDKEIASCRLSEVMHRIS</sequence>
<reference evidence="1" key="1">
    <citation type="submission" date="2019-01" db="EMBL/GenBank/DDBJ databases">
        <authorList>
            <person name="Lista F."/>
            <person name="Anselmo A."/>
        </authorList>
    </citation>
    <scope>NUCLEOTIDE SEQUENCE</scope>
    <source>
        <strain evidence="1">8S</strain>
    </source>
</reference>
<dbReference type="AlphaFoldDB" id="A0A483KL14"/>
<name>A0A483KL14_9ENTR</name>
<protein>
    <submittedName>
        <fullName evidence="1">Uncharacterized protein</fullName>
    </submittedName>
</protein>
<comment type="caution">
    <text evidence="1">The sequence shown here is derived from an EMBL/GenBank/DDBJ whole genome shotgun (WGS) entry which is preliminary data.</text>
</comment>
<dbReference type="Pfam" id="PF19924">
    <property type="entry name" value="DUF6387"/>
    <property type="match status" value="1"/>
</dbReference>
<accession>A0A483KL14</accession>
<evidence type="ECO:0000313" key="1">
    <source>
        <dbReference type="EMBL" id="TCX63814.1"/>
    </source>
</evidence>
<gene>
    <name evidence="1" type="ORF">ETE84_07475</name>
</gene>
<dbReference type="RefSeq" id="WP_060619463.1">
    <property type="nucleotide sequence ID" value="NZ_CAAGWT010000001.1"/>
</dbReference>
<dbReference type="InterPro" id="IPR045664">
    <property type="entry name" value="DUF6387"/>
</dbReference>
<organism evidence="1">
    <name type="scientific">Klebsiella quasipneumoniae</name>
    <dbReference type="NCBI Taxonomy" id="1463165"/>
    <lineage>
        <taxon>Bacteria</taxon>
        <taxon>Pseudomonadati</taxon>
        <taxon>Pseudomonadota</taxon>
        <taxon>Gammaproteobacteria</taxon>
        <taxon>Enterobacterales</taxon>
        <taxon>Enterobacteriaceae</taxon>
        <taxon>Klebsiella/Raoultella group</taxon>
        <taxon>Klebsiella</taxon>
        <taxon>Klebsiella pneumoniae complex</taxon>
    </lineage>
</organism>
<dbReference type="EMBL" id="SDCO01000003">
    <property type="protein sequence ID" value="TCX63814.1"/>
    <property type="molecule type" value="Genomic_DNA"/>
</dbReference>
<proteinExistence type="predicted"/>